<reference evidence="3" key="2">
    <citation type="submission" date="2020-05" db="UniProtKB">
        <authorList>
            <consortium name="EnsemblMetazoa"/>
        </authorList>
    </citation>
    <scope>IDENTIFICATION</scope>
    <source>
        <strain evidence="3">Epiroticus2</strain>
    </source>
</reference>
<proteinExistence type="predicted"/>
<dbReference type="AlphaFoldDB" id="A0A240PM49"/>
<dbReference type="EnsemblMetazoa" id="AEPI015370-RA">
    <property type="protein sequence ID" value="AEPI015370-PA"/>
    <property type="gene ID" value="AEPI015370"/>
</dbReference>
<feature type="region of interest" description="Disordered" evidence="2">
    <location>
        <begin position="1"/>
        <end position="50"/>
    </location>
</feature>
<dbReference type="STRING" id="199890.A0A240PM49"/>
<feature type="compositionally biased region" description="Basic and acidic residues" evidence="2">
    <location>
        <begin position="1"/>
        <end position="12"/>
    </location>
</feature>
<keyword evidence="1" id="KW-0175">Coiled coil</keyword>
<keyword evidence="4" id="KW-1185">Reference proteome</keyword>
<protein>
    <submittedName>
        <fullName evidence="3">Uncharacterized protein</fullName>
    </submittedName>
</protein>
<reference evidence="4" key="1">
    <citation type="submission" date="2013-03" db="EMBL/GenBank/DDBJ databases">
        <title>The Genome Sequence of Anopheles epiroticus epiroticus2.</title>
        <authorList>
            <consortium name="The Broad Institute Genomics Platform"/>
            <person name="Neafsey D.E."/>
            <person name="Howell P."/>
            <person name="Walker B."/>
            <person name="Young S.K."/>
            <person name="Zeng Q."/>
            <person name="Gargeya S."/>
            <person name="Fitzgerald M."/>
            <person name="Haas B."/>
            <person name="Abouelleil A."/>
            <person name="Allen A.W."/>
            <person name="Alvarado L."/>
            <person name="Arachchi H.M."/>
            <person name="Berlin A.M."/>
            <person name="Chapman S.B."/>
            <person name="Gainer-Dewar J."/>
            <person name="Goldberg J."/>
            <person name="Griggs A."/>
            <person name="Gujja S."/>
            <person name="Hansen M."/>
            <person name="Howarth C."/>
            <person name="Imamovic A."/>
            <person name="Ireland A."/>
            <person name="Larimer J."/>
            <person name="McCowan C."/>
            <person name="Murphy C."/>
            <person name="Pearson M."/>
            <person name="Poon T.W."/>
            <person name="Priest M."/>
            <person name="Roberts A."/>
            <person name="Saif S."/>
            <person name="Shea T."/>
            <person name="Sisk P."/>
            <person name="Sykes S."/>
            <person name="Wortman J."/>
            <person name="Nusbaum C."/>
            <person name="Birren B."/>
        </authorList>
    </citation>
    <scope>NUCLEOTIDE SEQUENCE [LARGE SCALE GENOMIC DNA]</scope>
    <source>
        <strain evidence="4">Epiroticus2</strain>
    </source>
</reference>
<evidence type="ECO:0000256" key="2">
    <source>
        <dbReference type="SAM" id="MobiDB-lite"/>
    </source>
</evidence>
<dbReference type="VEuPathDB" id="VectorBase:AEPI015370"/>
<evidence type="ECO:0000313" key="4">
    <source>
        <dbReference type="Proteomes" id="UP000075885"/>
    </source>
</evidence>
<feature type="coiled-coil region" evidence="1">
    <location>
        <begin position="179"/>
        <end position="289"/>
    </location>
</feature>
<evidence type="ECO:0000256" key="1">
    <source>
        <dbReference type="SAM" id="Coils"/>
    </source>
</evidence>
<sequence length="327" mass="37029">METVGEVKESHPDGGGSPMLCDSEAPGPLAVQESKPVGSALDGGTASTELHDDTSLNARLLDKLNEQYEKQIQLVDSERLDDSFKLSVYAEWVNSLRTLNTELVQSLREMQDTCMERMQLMRAAYLKDFARFGPDVRLKRLAADTVMTAASPGEQIVSLELSSKYPIIPASDEMLLRELNAKTSIIDELRTELKDLRKEAADNGSMLEQLRNMALERDKQLDDKRKEIGILQQQITSLNDQLLKVKMSTMASTDNRSLISEITDHHDKITQLRKKLKEQEDKLRQANTAIQFRDEVIAQQRQEIKLLNEVSASLFLRHRTVAFLLRC</sequence>
<organism evidence="3 4">
    <name type="scientific">Anopheles epiroticus</name>
    <dbReference type="NCBI Taxonomy" id="199890"/>
    <lineage>
        <taxon>Eukaryota</taxon>
        <taxon>Metazoa</taxon>
        <taxon>Ecdysozoa</taxon>
        <taxon>Arthropoda</taxon>
        <taxon>Hexapoda</taxon>
        <taxon>Insecta</taxon>
        <taxon>Pterygota</taxon>
        <taxon>Neoptera</taxon>
        <taxon>Endopterygota</taxon>
        <taxon>Diptera</taxon>
        <taxon>Nematocera</taxon>
        <taxon>Culicoidea</taxon>
        <taxon>Culicidae</taxon>
        <taxon>Anophelinae</taxon>
        <taxon>Anopheles</taxon>
    </lineage>
</organism>
<evidence type="ECO:0000313" key="3">
    <source>
        <dbReference type="EnsemblMetazoa" id="AEPI015370-PA"/>
    </source>
</evidence>
<dbReference type="Gene3D" id="1.10.287.1490">
    <property type="match status" value="1"/>
</dbReference>
<name>A0A240PM49_9DIPT</name>
<dbReference type="Proteomes" id="UP000075885">
    <property type="component" value="Unassembled WGS sequence"/>
</dbReference>
<accession>A0A240PM49</accession>